<organism evidence="1">
    <name type="scientific">marine sediment metagenome</name>
    <dbReference type="NCBI Taxonomy" id="412755"/>
    <lineage>
        <taxon>unclassified sequences</taxon>
        <taxon>metagenomes</taxon>
        <taxon>ecological metagenomes</taxon>
    </lineage>
</organism>
<sequence>SVEGLQLSSVGSNVFEFTSNATTTGNLLFINAVTVTDFEITNLSVKDAGWDVSAASWSILGGLATYDDANDNHAMLQVDGQMLASIATEKVYRAVFTTDATPTTAALAIKNAAEDVVYLAQDDYTDDTHTRYFTTPADVSGAGIAFVAYQSGDAFDLDDVSLKEVTFP</sequence>
<gene>
    <name evidence="1" type="ORF">LCGC14_1394500</name>
</gene>
<comment type="caution">
    <text evidence="1">The sequence shown here is derived from an EMBL/GenBank/DDBJ whole genome shotgun (WGS) entry which is preliminary data.</text>
</comment>
<protein>
    <submittedName>
        <fullName evidence="1">Uncharacterized protein</fullName>
    </submittedName>
</protein>
<feature type="non-terminal residue" evidence="1">
    <location>
        <position position="1"/>
    </location>
</feature>
<proteinExistence type="predicted"/>
<dbReference type="EMBL" id="LAZR01009048">
    <property type="protein sequence ID" value="KKM75008.1"/>
    <property type="molecule type" value="Genomic_DNA"/>
</dbReference>
<accession>A0A0F9JZ42</accession>
<reference evidence="1" key="1">
    <citation type="journal article" date="2015" name="Nature">
        <title>Complex archaea that bridge the gap between prokaryotes and eukaryotes.</title>
        <authorList>
            <person name="Spang A."/>
            <person name="Saw J.H."/>
            <person name="Jorgensen S.L."/>
            <person name="Zaremba-Niedzwiedzka K."/>
            <person name="Martijn J."/>
            <person name="Lind A.E."/>
            <person name="van Eijk R."/>
            <person name="Schleper C."/>
            <person name="Guy L."/>
            <person name="Ettema T.J."/>
        </authorList>
    </citation>
    <scope>NUCLEOTIDE SEQUENCE</scope>
</reference>
<dbReference type="AlphaFoldDB" id="A0A0F9JZ42"/>
<evidence type="ECO:0000313" key="1">
    <source>
        <dbReference type="EMBL" id="KKM75008.1"/>
    </source>
</evidence>
<name>A0A0F9JZ42_9ZZZZ</name>